<feature type="domain" description="ABM" evidence="1">
    <location>
        <begin position="26"/>
        <end position="114"/>
    </location>
</feature>
<dbReference type="SUPFAM" id="SSF54909">
    <property type="entry name" value="Dimeric alpha+beta barrel"/>
    <property type="match status" value="1"/>
</dbReference>
<dbReference type="PROSITE" id="PS51725">
    <property type="entry name" value="ABM"/>
    <property type="match status" value="1"/>
</dbReference>
<dbReference type="PANTHER" id="PTHR33336:SF3">
    <property type="entry name" value="ABM DOMAIN-CONTAINING PROTEIN"/>
    <property type="match status" value="1"/>
</dbReference>
<accession>A0A916YDG0</accession>
<dbReference type="Gene3D" id="3.30.70.100">
    <property type="match status" value="1"/>
</dbReference>
<dbReference type="InterPro" id="IPR011008">
    <property type="entry name" value="Dimeric_a/b-barrel"/>
</dbReference>
<dbReference type="Proteomes" id="UP000613160">
    <property type="component" value="Unassembled WGS sequence"/>
</dbReference>
<dbReference type="AlphaFoldDB" id="A0A916YDG0"/>
<dbReference type="PANTHER" id="PTHR33336">
    <property type="entry name" value="QUINOL MONOOXYGENASE YGIN-RELATED"/>
    <property type="match status" value="1"/>
</dbReference>
<dbReference type="GO" id="GO:0005829">
    <property type="term" value="C:cytosol"/>
    <property type="evidence" value="ECO:0007669"/>
    <property type="project" value="TreeGrafter"/>
</dbReference>
<evidence type="ECO:0000313" key="3">
    <source>
        <dbReference type="Proteomes" id="UP000613160"/>
    </source>
</evidence>
<evidence type="ECO:0000313" key="2">
    <source>
        <dbReference type="EMBL" id="GGD40584.1"/>
    </source>
</evidence>
<dbReference type="EMBL" id="BMJJ01000016">
    <property type="protein sequence ID" value="GGD40584.1"/>
    <property type="molecule type" value="Genomic_DNA"/>
</dbReference>
<dbReference type="GO" id="GO:0016491">
    <property type="term" value="F:oxidoreductase activity"/>
    <property type="evidence" value="ECO:0007669"/>
    <property type="project" value="TreeGrafter"/>
</dbReference>
<dbReference type="InterPro" id="IPR007138">
    <property type="entry name" value="ABM_dom"/>
</dbReference>
<comment type="caution">
    <text evidence="2">The sequence shown here is derived from an EMBL/GenBank/DDBJ whole genome shotgun (WGS) entry which is preliminary data.</text>
</comment>
<protein>
    <recommendedName>
        <fullName evidence="1">ABM domain-containing protein</fullName>
    </recommendedName>
</protein>
<proteinExistence type="predicted"/>
<dbReference type="InterPro" id="IPR050744">
    <property type="entry name" value="AI-2_Isomerase_LsrG"/>
</dbReference>
<dbReference type="Pfam" id="PF03992">
    <property type="entry name" value="ABM"/>
    <property type="match status" value="1"/>
</dbReference>
<keyword evidence="3" id="KW-1185">Reference proteome</keyword>
<name>A0A916YDG0_9HYPH</name>
<gene>
    <name evidence="2" type="ORF">GCM10011335_49120</name>
</gene>
<reference evidence="2" key="1">
    <citation type="journal article" date="2014" name="Int. J. Syst. Evol. Microbiol.">
        <title>Complete genome sequence of Corynebacterium casei LMG S-19264T (=DSM 44701T), isolated from a smear-ripened cheese.</title>
        <authorList>
            <consortium name="US DOE Joint Genome Institute (JGI-PGF)"/>
            <person name="Walter F."/>
            <person name="Albersmeier A."/>
            <person name="Kalinowski J."/>
            <person name="Ruckert C."/>
        </authorList>
    </citation>
    <scope>NUCLEOTIDE SEQUENCE</scope>
    <source>
        <strain evidence="2">CGMCC 1.15493</strain>
    </source>
</reference>
<organism evidence="2 3">
    <name type="scientific">Aureimonas glaciei</name>
    <dbReference type="NCBI Taxonomy" id="1776957"/>
    <lineage>
        <taxon>Bacteria</taxon>
        <taxon>Pseudomonadati</taxon>
        <taxon>Pseudomonadota</taxon>
        <taxon>Alphaproteobacteria</taxon>
        <taxon>Hyphomicrobiales</taxon>
        <taxon>Aurantimonadaceae</taxon>
        <taxon>Aureimonas</taxon>
    </lineage>
</organism>
<evidence type="ECO:0000259" key="1">
    <source>
        <dbReference type="PROSITE" id="PS51725"/>
    </source>
</evidence>
<reference evidence="2" key="2">
    <citation type="submission" date="2020-09" db="EMBL/GenBank/DDBJ databases">
        <authorList>
            <person name="Sun Q."/>
            <person name="Zhou Y."/>
        </authorList>
    </citation>
    <scope>NUCLEOTIDE SEQUENCE</scope>
    <source>
        <strain evidence="2">CGMCC 1.15493</strain>
    </source>
</reference>
<sequence length="119" mass="12831">MTGGALRASPAAPTYRLRNYNMANNLKTVAIFVARPGKAAELQALLSGMIAPSRAEAGNLRYDLWQDQTDPSRFVLDELYTDGEAVAAHRATPHFQAYASVINDLAERTAVTLNPVAVA</sequence>